<dbReference type="PROSITE" id="PS50234">
    <property type="entry name" value="VWFA"/>
    <property type="match status" value="1"/>
</dbReference>
<comment type="caution">
    <text evidence="4">The sequence shown here is derived from an EMBL/GenBank/DDBJ whole genome shotgun (WGS) entry which is preliminary data.</text>
</comment>
<feature type="compositionally biased region" description="Low complexity" evidence="2">
    <location>
        <begin position="1"/>
        <end position="14"/>
    </location>
</feature>
<dbReference type="EMBL" id="CAUYUJ010016443">
    <property type="protein sequence ID" value="CAK0865364.1"/>
    <property type="molecule type" value="Genomic_DNA"/>
</dbReference>
<keyword evidence="1" id="KW-0175">Coiled coil</keyword>
<accession>A0ABN9UYJ5</accession>
<dbReference type="SUPFAM" id="SSF53300">
    <property type="entry name" value="vWA-like"/>
    <property type="match status" value="1"/>
</dbReference>
<sequence length="529" mass="57255">MQRGPGPEGALAPGHGAGAAGSGSDAGSPDDGTDSQSWALLGGSTGSGGDGLQAISAIFQLPLSGQNYESSFLSVPCYADLVRAVTEHVSPRTTDFGIWLDEVRLTNENTREQLRQLSRGPGGARSLCFQVIEVQLAGDSEGGPVTAGSSAGDVGTEAAVAEGDDDPPSASEPVGGHSAAAVAHAPAPVARPLLDLGAVGGIARMSGVVIGASLAWWKQNRERDRMAVVILSQRQEIRAKEEAIRSLGSKLEAKEAAISKLEKRLDAMAGKAREQEDIIKTLVAQQNMNKTVDRIKEYNAADLLFVVDCTGSMGPYIEGVKTHIRSIARKLVERYPHLDLRLGFLGYRDLHDKSTQFEMHDFSGDVDKFVGFVGNVKAIVNADKAEDVAGALKNAAGWHWKHNVRVLFHMADDPCHGSKYRSEEFRGNQRYDLYPEGTPEVDIVEQLRLLMEVQAVDYYFGRITSSTDKMIHELNKELGTPYIKMISIEAPWKIEDAVVQSVQRSIDTIRHDLAAQDVDFDMASWSETD</sequence>
<organism evidence="4 5">
    <name type="scientific">Prorocentrum cordatum</name>
    <dbReference type="NCBI Taxonomy" id="2364126"/>
    <lineage>
        <taxon>Eukaryota</taxon>
        <taxon>Sar</taxon>
        <taxon>Alveolata</taxon>
        <taxon>Dinophyceae</taxon>
        <taxon>Prorocentrales</taxon>
        <taxon>Prorocentraceae</taxon>
        <taxon>Prorocentrum</taxon>
    </lineage>
</organism>
<reference evidence="4" key="1">
    <citation type="submission" date="2023-10" db="EMBL/GenBank/DDBJ databases">
        <authorList>
            <person name="Chen Y."/>
            <person name="Shah S."/>
            <person name="Dougan E. K."/>
            <person name="Thang M."/>
            <person name="Chan C."/>
        </authorList>
    </citation>
    <scope>NUCLEOTIDE SEQUENCE [LARGE SCALE GENOMIC DNA]</scope>
</reference>
<dbReference type="InterPro" id="IPR036465">
    <property type="entry name" value="vWFA_dom_sf"/>
</dbReference>
<dbReference type="InterPro" id="IPR002035">
    <property type="entry name" value="VWF_A"/>
</dbReference>
<evidence type="ECO:0000313" key="4">
    <source>
        <dbReference type="EMBL" id="CAK0865364.1"/>
    </source>
</evidence>
<evidence type="ECO:0000313" key="5">
    <source>
        <dbReference type="Proteomes" id="UP001189429"/>
    </source>
</evidence>
<evidence type="ECO:0000259" key="3">
    <source>
        <dbReference type="PROSITE" id="PS50234"/>
    </source>
</evidence>
<feature type="region of interest" description="Disordered" evidence="2">
    <location>
        <begin position="1"/>
        <end position="43"/>
    </location>
</feature>
<evidence type="ECO:0000256" key="2">
    <source>
        <dbReference type="SAM" id="MobiDB-lite"/>
    </source>
</evidence>
<keyword evidence="5" id="KW-1185">Reference proteome</keyword>
<name>A0ABN9UYJ5_9DINO</name>
<dbReference type="Gene3D" id="3.40.50.410">
    <property type="entry name" value="von Willebrand factor, type A domain"/>
    <property type="match status" value="1"/>
</dbReference>
<gene>
    <name evidence="4" type="ORF">PCOR1329_LOCUS52910</name>
</gene>
<dbReference type="PANTHER" id="PTHR47763:SF4">
    <property type="entry name" value="ALPHA-PROTEIN KINASE VWKA"/>
    <property type="match status" value="1"/>
</dbReference>
<feature type="region of interest" description="Disordered" evidence="2">
    <location>
        <begin position="159"/>
        <end position="179"/>
    </location>
</feature>
<feature type="coiled-coil region" evidence="1">
    <location>
        <begin position="237"/>
        <end position="278"/>
    </location>
</feature>
<dbReference type="PANTHER" id="PTHR47763">
    <property type="entry name" value="ALPHA-PROTEIN KINASE VWKA"/>
    <property type="match status" value="1"/>
</dbReference>
<dbReference type="Proteomes" id="UP001189429">
    <property type="component" value="Unassembled WGS sequence"/>
</dbReference>
<evidence type="ECO:0000256" key="1">
    <source>
        <dbReference type="SAM" id="Coils"/>
    </source>
</evidence>
<dbReference type="InterPro" id="IPR052969">
    <property type="entry name" value="Thr-specific_kinase-like"/>
</dbReference>
<proteinExistence type="predicted"/>
<protein>
    <recommendedName>
        <fullName evidence="3">VWFA domain-containing protein</fullName>
    </recommendedName>
</protein>
<feature type="domain" description="VWFA" evidence="3">
    <location>
        <begin position="302"/>
        <end position="502"/>
    </location>
</feature>